<dbReference type="InterPro" id="IPR024300">
    <property type="entry name" value="SipL_SPOCS_dom"/>
</dbReference>
<feature type="domain" description="SipL SPOCS" evidence="1">
    <location>
        <begin position="474"/>
        <end position="541"/>
    </location>
</feature>
<accession>A0A3G2R1H4</accession>
<evidence type="ECO:0000259" key="1">
    <source>
        <dbReference type="Pfam" id="PF12673"/>
    </source>
</evidence>
<dbReference type="RefSeq" id="WP_122013782.1">
    <property type="nucleotide sequence ID" value="NZ_CP033169.1"/>
</dbReference>
<feature type="domain" description="SipL SPOCS" evidence="1">
    <location>
        <begin position="295"/>
        <end position="370"/>
    </location>
</feature>
<proteinExistence type="predicted"/>
<protein>
    <submittedName>
        <fullName evidence="2">DUF3794 domain-containing protein</fullName>
    </submittedName>
</protein>
<dbReference type="AlphaFoldDB" id="A0A3G2R1H4"/>
<sequence>MYESKTILIRQIPILARKIKKVTAKIINLGHIVLNDKVIVQGMVHKQLYFVGTDDITHHMSDNIPFGDLVEIPGARPGMQANVTADIEETTAGLSPKGDSVIVKVVVKIGVNVEDIVNIDVVSGPYGPILAEAVVGSVAQQVLVEETATLENAAVKVAEVRTEPVIQGTEVMENKVIIQAVLHNQVFYVGEDGISHYQTVDIPFSGFVEVPGALPGAKAYVEPLVEANEATLPAPQELQLKSVILMSVTVVSETVTGIAVAAAGPLYRVNVVIGQPKDFQHLVESSIALQNLASKVREIKAGITGLHTLIIRDKVIIQGILHRQIYYVGTDNISYHQAEDVAFTAFTDYPGVLPGHVVNIEPQVEYTAFEFLPTGELYVKNIIRFRLTVLEIQNLHVVTGTGIVSHMPQIIGSSTKQIMVTDTEPIVVPGELKVIKDPIVISEELSGTRQTQVNHTVDVSHPAVALSETHCIIENVSGTPLDDAVIVDGDIRCFISYVGSDDVVYHVEFNDRFSVLVPLPGVNPSDTVKASAMVEHIDTDILPGGNQIRQLITIRAFAKVLREETVYVVTDVEGPGITTEKLLVRVKIPSGEIVEMYVVIEVYDSDLIVTKRTLMLDVVGEGIRPVDVVVDIRKI</sequence>
<keyword evidence="3" id="KW-1185">Reference proteome</keyword>
<gene>
    <name evidence="2" type="ORF">D2962_00440</name>
</gene>
<evidence type="ECO:0000313" key="2">
    <source>
        <dbReference type="EMBL" id="AYO29273.1"/>
    </source>
</evidence>
<feature type="domain" description="SipL SPOCS" evidence="1">
    <location>
        <begin position="156"/>
        <end position="231"/>
    </location>
</feature>
<name>A0A3G2R1H4_9FIRM</name>
<evidence type="ECO:0000313" key="3">
    <source>
        <dbReference type="Proteomes" id="UP000280960"/>
    </source>
</evidence>
<dbReference type="EMBL" id="CP033169">
    <property type="protein sequence ID" value="AYO29273.1"/>
    <property type="molecule type" value="Genomic_DNA"/>
</dbReference>
<dbReference type="KEGG" id="bacg:D2962_00440"/>
<reference evidence="2 3" key="1">
    <citation type="submission" date="2018-10" db="EMBL/GenBank/DDBJ databases">
        <authorList>
            <person name="Zhang X."/>
        </authorList>
    </citation>
    <scope>NUCLEOTIDE SEQUENCE [LARGE SCALE GENOMIC DNA]</scope>
    <source>
        <strain evidence="2 3">SK-G1</strain>
    </source>
</reference>
<organism evidence="2 3">
    <name type="scientific">Biomaibacter acetigenes</name>
    <dbReference type="NCBI Taxonomy" id="2316383"/>
    <lineage>
        <taxon>Bacteria</taxon>
        <taxon>Bacillati</taxon>
        <taxon>Bacillota</taxon>
        <taxon>Clostridia</taxon>
        <taxon>Thermosediminibacterales</taxon>
        <taxon>Tepidanaerobacteraceae</taxon>
        <taxon>Biomaibacter</taxon>
    </lineage>
</organism>
<dbReference type="Proteomes" id="UP000280960">
    <property type="component" value="Chromosome"/>
</dbReference>
<dbReference type="Pfam" id="PF12673">
    <property type="entry name" value="SipL"/>
    <property type="match status" value="4"/>
</dbReference>
<feature type="domain" description="SipL SPOCS" evidence="1">
    <location>
        <begin position="18"/>
        <end position="92"/>
    </location>
</feature>